<feature type="region of interest" description="Disordered" evidence="1">
    <location>
        <begin position="77"/>
        <end position="117"/>
    </location>
</feature>
<dbReference type="AlphaFoldDB" id="A0A8J4RUB3"/>
<keyword evidence="3" id="KW-1185">Reference proteome</keyword>
<dbReference type="Proteomes" id="UP000737018">
    <property type="component" value="Unassembled WGS sequence"/>
</dbReference>
<reference evidence="2" key="1">
    <citation type="submission" date="2020-03" db="EMBL/GenBank/DDBJ databases">
        <title>Castanea mollissima Vanexum genome sequencing.</title>
        <authorList>
            <person name="Staton M."/>
        </authorList>
    </citation>
    <scope>NUCLEOTIDE SEQUENCE</scope>
    <source>
        <tissue evidence="2">Leaf</tissue>
    </source>
</reference>
<name>A0A8J4RUB3_9ROSI</name>
<accession>A0A8J4RUB3</accession>
<comment type="caution">
    <text evidence="2">The sequence shown here is derived from an EMBL/GenBank/DDBJ whole genome shotgun (WGS) entry which is preliminary data.</text>
</comment>
<gene>
    <name evidence="2" type="ORF">CMV_002730</name>
</gene>
<proteinExistence type="predicted"/>
<sequence length="282" mass="31021">MAVDVCSEISSTGISPRISFSYDLNQTDVLPIERSDLTLLDSSSDFVFCIGNNSFVQELSPADELFSNGKIRAKEIKKNVTTPDENEIRHSQSQSVSSCSRSHQPSPSSSSFTGNSEKKQLKEFLSNSFDMEDEKPASKSFWQFKRSSSLNCDSSRSRGLIRSLQFLSRSNSTGSSVLNSNSKKSTLNSTKETQKPHLQKQPSVSSRKSSASSSSSSCSSTYYFYSSSQRPSLKKNNSASYGNGVRISPVLNLTPPYISRVTVSFFGFGSLFCNGKVKNKKK</sequence>
<dbReference type="EMBL" id="JRKL02000202">
    <property type="protein sequence ID" value="KAF3973879.1"/>
    <property type="molecule type" value="Genomic_DNA"/>
</dbReference>
<protein>
    <submittedName>
        <fullName evidence="2">Uncharacterized protein</fullName>
    </submittedName>
</protein>
<dbReference type="OrthoDB" id="1923860at2759"/>
<dbReference type="PANTHER" id="PTHR36757">
    <property type="entry name" value="BNAANNG22500D PROTEIN"/>
    <property type="match status" value="1"/>
</dbReference>
<feature type="compositionally biased region" description="Low complexity" evidence="1">
    <location>
        <begin position="91"/>
        <end position="111"/>
    </location>
</feature>
<feature type="compositionally biased region" description="Low complexity" evidence="1">
    <location>
        <begin position="203"/>
        <end position="218"/>
    </location>
</feature>
<evidence type="ECO:0000256" key="1">
    <source>
        <dbReference type="SAM" id="MobiDB-lite"/>
    </source>
</evidence>
<feature type="compositionally biased region" description="Low complexity" evidence="1">
    <location>
        <begin position="175"/>
        <end position="191"/>
    </location>
</feature>
<feature type="region of interest" description="Disordered" evidence="1">
    <location>
        <begin position="171"/>
        <end position="218"/>
    </location>
</feature>
<evidence type="ECO:0000313" key="2">
    <source>
        <dbReference type="EMBL" id="KAF3973879.1"/>
    </source>
</evidence>
<dbReference type="PANTHER" id="PTHR36757:SF1">
    <property type="entry name" value="GENOME ASSEMBLY, CHROMOSOME: A04"/>
    <property type="match status" value="1"/>
</dbReference>
<evidence type="ECO:0000313" key="3">
    <source>
        <dbReference type="Proteomes" id="UP000737018"/>
    </source>
</evidence>
<organism evidence="2 3">
    <name type="scientific">Castanea mollissima</name>
    <name type="common">Chinese chestnut</name>
    <dbReference type="NCBI Taxonomy" id="60419"/>
    <lineage>
        <taxon>Eukaryota</taxon>
        <taxon>Viridiplantae</taxon>
        <taxon>Streptophyta</taxon>
        <taxon>Embryophyta</taxon>
        <taxon>Tracheophyta</taxon>
        <taxon>Spermatophyta</taxon>
        <taxon>Magnoliopsida</taxon>
        <taxon>eudicotyledons</taxon>
        <taxon>Gunneridae</taxon>
        <taxon>Pentapetalae</taxon>
        <taxon>rosids</taxon>
        <taxon>fabids</taxon>
        <taxon>Fagales</taxon>
        <taxon>Fagaceae</taxon>
        <taxon>Castanea</taxon>
    </lineage>
</organism>